<dbReference type="SUPFAM" id="SSF50729">
    <property type="entry name" value="PH domain-like"/>
    <property type="match status" value="1"/>
</dbReference>
<sequence>MAEMEGSLSKWTNVMKGWQYRWFVLDENAGLLSYYTSKEKMMRGVRRGCVRLKGAVIGIDDEDSTFTITVDHKTFHFQARTAAEREKWVRALEDTIFRHGSRMRWDTNGPPATIKDFDNKVSEADAYLQLMIEQTQNLEERIKIIKDEEEKTKCQVILEHANMMLDNIKHSIVLLQIAKNTAHPINGIYQPPTNIEASLTEPEVLPDMTIQQGVEMASECMESARRHASIVATASTVPETSYSSSEGEDDFYDANDSPFSVSQATTPTALRQFNEDHAVAVSPSSVQQTTAASTTDPKILQTVSTRGSIAHSANTEIGNVDYDALYEDDTEPDVQLDVQGSVIKHMIGQVKIGMDLTKVVLPTFILERRSLLEMYADYFAHPDIFVGIADMKDPRDRMVQVLKWYLSSYHAGRKSCVAKKPYNPILGETFSCIWDVYDEPNGEEVQDGPVPWCTENQLSFIAEQVSHHPPVSAFYAEHVKKRITFNAYIYTKSKFLGLSICVYNIGQGIVSLLDHDEHYVVTFPNGYGRSILTVPWIELGGPVTITCPKTGYYSNIEFITKPFYGNKKHKITADVFGPNDKKPFLQINGEWNGLMEAKWNEKEVEEFIDVQKLKIVKKQVRPISQQSENESRRLWKEVTAGLKYNDIEKATQAKADLEQKQREEAKERKANNVNWETKLFSKTSDENWLFLKPLQNRMTATSNT</sequence>
<dbReference type="Pfam" id="PF00169">
    <property type="entry name" value="PH"/>
    <property type="match status" value="1"/>
</dbReference>
<dbReference type="PANTHER" id="PTHR10972">
    <property type="entry name" value="OXYSTEROL-BINDING PROTEIN-RELATED"/>
    <property type="match status" value="1"/>
</dbReference>
<evidence type="ECO:0000256" key="4">
    <source>
        <dbReference type="RuleBase" id="RU003844"/>
    </source>
</evidence>
<dbReference type="Pfam" id="PF01237">
    <property type="entry name" value="Oxysterol_BP"/>
    <property type="match status" value="1"/>
</dbReference>
<dbReference type="CDD" id="cd13290">
    <property type="entry name" value="PH_ORP9"/>
    <property type="match status" value="1"/>
</dbReference>
<keyword evidence="6" id="KW-0175">Coiled coil</keyword>
<dbReference type="InterPro" id="IPR001849">
    <property type="entry name" value="PH_domain"/>
</dbReference>
<dbReference type="RefSeq" id="XP_017772347.1">
    <property type="nucleotide sequence ID" value="XM_017916858.1"/>
</dbReference>
<dbReference type="SUPFAM" id="SSF144000">
    <property type="entry name" value="Oxysterol-binding protein-like"/>
    <property type="match status" value="1"/>
</dbReference>
<dbReference type="InterPro" id="IPR000648">
    <property type="entry name" value="Oxysterol-bd"/>
</dbReference>
<dbReference type="Gene3D" id="2.40.160.120">
    <property type="match status" value="1"/>
</dbReference>
<keyword evidence="3" id="KW-0446">Lipid-binding</keyword>
<feature type="coiled-coil region" evidence="6">
    <location>
        <begin position="128"/>
        <end position="155"/>
    </location>
</feature>
<dbReference type="InterPro" id="IPR011993">
    <property type="entry name" value="PH-like_dom_sf"/>
</dbReference>
<reference evidence="9" key="1">
    <citation type="submission" date="2025-08" db="UniProtKB">
        <authorList>
            <consortium name="RefSeq"/>
        </authorList>
    </citation>
    <scope>IDENTIFICATION</scope>
    <source>
        <tissue evidence="9">Whole Larva</tissue>
    </source>
</reference>
<keyword evidence="2 5" id="KW-0445">Lipid transport</keyword>
<evidence type="ECO:0000256" key="6">
    <source>
        <dbReference type="SAM" id="Coils"/>
    </source>
</evidence>
<dbReference type="GeneID" id="108559543"/>
<dbReference type="PROSITE" id="PS01013">
    <property type="entry name" value="OSBP"/>
    <property type="match status" value="1"/>
</dbReference>
<organism evidence="8 9">
    <name type="scientific">Nicrophorus vespilloides</name>
    <name type="common">Boreal carrion beetle</name>
    <dbReference type="NCBI Taxonomy" id="110193"/>
    <lineage>
        <taxon>Eukaryota</taxon>
        <taxon>Metazoa</taxon>
        <taxon>Ecdysozoa</taxon>
        <taxon>Arthropoda</taxon>
        <taxon>Hexapoda</taxon>
        <taxon>Insecta</taxon>
        <taxon>Pterygota</taxon>
        <taxon>Neoptera</taxon>
        <taxon>Endopterygota</taxon>
        <taxon>Coleoptera</taxon>
        <taxon>Polyphaga</taxon>
        <taxon>Staphyliniformia</taxon>
        <taxon>Silphidae</taxon>
        <taxon>Nicrophorinae</taxon>
        <taxon>Nicrophorus</taxon>
    </lineage>
</organism>
<feature type="domain" description="PH" evidence="7">
    <location>
        <begin position="1"/>
        <end position="97"/>
    </location>
</feature>
<dbReference type="PANTHER" id="PTHR10972:SF200">
    <property type="entry name" value="OXYSTEROL-BINDING PROTEIN-RELATED PROTEIN 9"/>
    <property type="match status" value="1"/>
</dbReference>
<name>A0ABM1MCP7_NICVS</name>
<keyword evidence="1 5" id="KW-0813">Transport</keyword>
<dbReference type="Gene3D" id="2.30.29.30">
    <property type="entry name" value="Pleckstrin-homology domain (PH domain)/Phosphotyrosine-binding domain (PTB)"/>
    <property type="match status" value="1"/>
</dbReference>
<evidence type="ECO:0000256" key="5">
    <source>
        <dbReference type="RuleBase" id="RU003845"/>
    </source>
</evidence>
<evidence type="ECO:0000256" key="1">
    <source>
        <dbReference type="ARBA" id="ARBA00022448"/>
    </source>
</evidence>
<dbReference type="Proteomes" id="UP000695000">
    <property type="component" value="Unplaced"/>
</dbReference>
<evidence type="ECO:0000313" key="9">
    <source>
        <dbReference type="RefSeq" id="XP_017772347.1"/>
    </source>
</evidence>
<evidence type="ECO:0000256" key="2">
    <source>
        <dbReference type="ARBA" id="ARBA00023055"/>
    </source>
</evidence>
<proteinExistence type="inferred from homology"/>
<keyword evidence="8" id="KW-1185">Reference proteome</keyword>
<comment type="similarity">
    <text evidence="4">Belongs to the OSBP family.</text>
</comment>
<evidence type="ECO:0000313" key="8">
    <source>
        <dbReference type="Proteomes" id="UP000695000"/>
    </source>
</evidence>
<dbReference type="PROSITE" id="PS50003">
    <property type="entry name" value="PH_DOMAIN"/>
    <property type="match status" value="1"/>
</dbReference>
<dbReference type="Gene3D" id="1.10.287.2720">
    <property type="match status" value="1"/>
</dbReference>
<dbReference type="InterPro" id="IPR037239">
    <property type="entry name" value="OSBP_sf"/>
</dbReference>
<evidence type="ECO:0000256" key="3">
    <source>
        <dbReference type="ARBA" id="ARBA00023121"/>
    </source>
</evidence>
<protein>
    <recommendedName>
        <fullName evidence="5">Oxysterol-binding protein</fullName>
    </recommendedName>
</protein>
<dbReference type="Gene3D" id="3.30.70.3490">
    <property type="match status" value="1"/>
</dbReference>
<gene>
    <name evidence="9" type="primary">LOC108559543</name>
</gene>
<dbReference type="InterPro" id="IPR018494">
    <property type="entry name" value="Oxysterol-bd_CS"/>
</dbReference>
<dbReference type="SMART" id="SM00233">
    <property type="entry name" value="PH"/>
    <property type="match status" value="1"/>
</dbReference>
<evidence type="ECO:0000259" key="7">
    <source>
        <dbReference type="PROSITE" id="PS50003"/>
    </source>
</evidence>
<accession>A0ABM1MCP7</accession>